<organism evidence="1 2">
    <name type="scientific">Kiloniella antarctica</name>
    <dbReference type="NCBI Taxonomy" id="1550907"/>
    <lineage>
        <taxon>Bacteria</taxon>
        <taxon>Pseudomonadati</taxon>
        <taxon>Pseudomonadota</taxon>
        <taxon>Alphaproteobacteria</taxon>
        <taxon>Rhodospirillales</taxon>
        <taxon>Kiloniellaceae</taxon>
        <taxon>Kiloniella</taxon>
    </lineage>
</organism>
<dbReference type="EMBL" id="JBHUII010000007">
    <property type="protein sequence ID" value="MFD2206667.1"/>
    <property type="molecule type" value="Genomic_DNA"/>
</dbReference>
<evidence type="ECO:0000313" key="2">
    <source>
        <dbReference type="Proteomes" id="UP001597294"/>
    </source>
</evidence>
<dbReference type="InterPro" id="IPR047111">
    <property type="entry name" value="YbaP-like"/>
</dbReference>
<proteinExistence type="predicted"/>
<evidence type="ECO:0000313" key="1">
    <source>
        <dbReference type="EMBL" id="MFD2206667.1"/>
    </source>
</evidence>
<dbReference type="CDD" id="cd14789">
    <property type="entry name" value="Tiki"/>
    <property type="match status" value="1"/>
</dbReference>
<protein>
    <submittedName>
        <fullName evidence="1">TraB/GumN family protein</fullName>
    </submittedName>
</protein>
<name>A0ABW5BKM0_9PROT</name>
<sequence>MSGKLPNSSRSKLTQKFYTSILSSIILLLSLMGLAQNAYAAEFPYGQGVFWQVSKEGQKPNILFGTLHSSERRVVDLGASIMSLLASSDRLLVDVLDDDSIKQKLFSAMVYQDNRRLDELVSPETFEKIKVLGYEYGYLARQMKVLKPWAAGVVFSFPPSEASRVSLGIRTLNQTLQDHAQEKDVSIIALETVEEQLATLDAANEQEQIALLDTLPSDIIAVEEMFNRTLGLYLAQDTAGLYQQMLDGYILISEEFSNRYVASLVTQRNYRMVGRMHSFLLQGNSFIAIDALHLPGKEGVLKLLEAEGYTLKPMQ</sequence>
<reference evidence="2" key="1">
    <citation type="journal article" date="2019" name="Int. J. Syst. Evol. Microbiol.">
        <title>The Global Catalogue of Microorganisms (GCM) 10K type strain sequencing project: providing services to taxonomists for standard genome sequencing and annotation.</title>
        <authorList>
            <consortium name="The Broad Institute Genomics Platform"/>
            <consortium name="The Broad Institute Genome Sequencing Center for Infectious Disease"/>
            <person name="Wu L."/>
            <person name="Ma J."/>
        </authorList>
    </citation>
    <scope>NUCLEOTIDE SEQUENCE [LARGE SCALE GENOMIC DNA]</scope>
    <source>
        <strain evidence="2">CGMCC 4.7192</strain>
    </source>
</reference>
<keyword evidence="2" id="KW-1185">Reference proteome</keyword>
<dbReference type="InterPro" id="IPR002816">
    <property type="entry name" value="TraB/PrgY/GumN_fam"/>
</dbReference>
<dbReference type="PANTHER" id="PTHR40590">
    <property type="entry name" value="CYTOPLASMIC PROTEIN-RELATED"/>
    <property type="match status" value="1"/>
</dbReference>
<gene>
    <name evidence="1" type="ORF">ACFSKO_13635</name>
</gene>
<dbReference type="PANTHER" id="PTHR40590:SF1">
    <property type="entry name" value="CYTOPLASMIC PROTEIN"/>
    <property type="match status" value="1"/>
</dbReference>
<dbReference type="Proteomes" id="UP001597294">
    <property type="component" value="Unassembled WGS sequence"/>
</dbReference>
<dbReference type="RefSeq" id="WP_380252528.1">
    <property type="nucleotide sequence ID" value="NZ_JBHUII010000007.1"/>
</dbReference>
<comment type="caution">
    <text evidence="1">The sequence shown here is derived from an EMBL/GenBank/DDBJ whole genome shotgun (WGS) entry which is preliminary data.</text>
</comment>
<accession>A0ABW5BKM0</accession>
<dbReference type="Pfam" id="PF01963">
    <property type="entry name" value="TraB_PrgY_gumN"/>
    <property type="match status" value="1"/>
</dbReference>